<dbReference type="SUPFAM" id="SSF52172">
    <property type="entry name" value="CheY-like"/>
    <property type="match status" value="1"/>
</dbReference>
<dbReference type="SMART" id="SM00421">
    <property type="entry name" value="HTH_LUXR"/>
    <property type="match status" value="1"/>
</dbReference>
<evidence type="ECO:0000256" key="3">
    <source>
        <dbReference type="ARBA" id="ARBA00023125"/>
    </source>
</evidence>
<dbReference type="SUPFAM" id="SSF46894">
    <property type="entry name" value="C-terminal effector domain of the bipartite response regulators"/>
    <property type="match status" value="1"/>
</dbReference>
<dbReference type="CDD" id="cd17535">
    <property type="entry name" value="REC_NarL-like"/>
    <property type="match status" value="1"/>
</dbReference>
<dbReference type="InterPro" id="IPR016032">
    <property type="entry name" value="Sig_transdc_resp-reg_C-effctor"/>
</dbReference>
<dbReference type="CDD" id="cd06170">
    <property type="entry name" value="LuxR_C_like"/>
    <property type="match status" value="1"/>
</dbReference>
<dbReference type="PROSITE" id="PS00622">
    <property type="entry name" value="HTH_LUXR_1"/>
    <property type="match status" value="1"/>
</dbReference>
<dbReference type="Pfam" id="PF00196">
    <property type="entry name" value="GerE"/>
    <property type="match status" value="1"/>
</dbReference>
<organism evidence="8 9">
    <name type="scientific">Marinomonas rhodophyticola</name>
    <dbReference type="NCBI Taxonomy" id="2992803"/>
    <lineage>
        <taxon>Bacteria</taxon>
        <taxon>Pseudomonadati</taxon>
        <taxon>Pseudomonadota</taxon>
        <taxon>Gammaproteobacteria</taxon>
        <taxon>Oceanospirillales</taxon>
        <taxon>Oceanospirillaceae</taxon>
        <taxon>Marinomonas</taxon>
    </lineage>
</organism>
<feature type="domain" description="HTH luxR-type" evidence="6">
    <location>
        <begin position="140"/>
        <end position="205"/>
    </location>
</feature>
<dbReference type="SMART" id="SM00448">
    <property type="entry name" value="REC"/>
    <property type="match status" value="1"/>
</dbReference>
<dbReference type="Proteomes" id="UP001431181">
    <property type="component" value="Unassembled WGS sequence"/>
</dbReference>
<dbReference type="RefSeq" id="WP_265218920.1">
    <property type="nucleotide sequence ID" value="NZ_JAPEUL010000007.1"/>
</dbReference>
<dbReference type="Pfam" id="PF00072">
    <property type="entry name" value="Response_reg"/>
    <property type="match status" value="1"/>
</dbReference>
<dbReference type="InterPro" id="IPR011006">
    <property type="entry name" value="CheY-like_superfamily"/>
</dbReference>
<keyword evidence="4" id="KW-0804">Transcription</keyword>
<keyword evidence="3" id="KW-0238">DNA-binding</keyword>
<gene>
    <name evidence="8" type="ORF">ONZ52_12285</name>
</gene>
<dbReference type="InterPro" id="IPR039420">
    <property type="entry name" value="WalR-like"/>
</dbReference>
<evidence type="ECO:0000256" key="2">
    <source>
        <dbReference type="ARBA" id="ARBA00023015"/>
    </source>
</evidence>
<accession>A0ABT3KGM8</accession>
<keyword evidence="2" id="KW-0805">Transcription regulation</keyword>
<dbReference type="Gene3D" id="3.40.50.2300">
    <property type="match status" value="1"/>
</dbReference>
<evidence type="ECO:0000256" key="1">
    <source>
        <dbReference type="ARBA" id="ARBA00022553"/>
    </source>
</evidence>
<dbReference type="PROSITE" id="PS50043">
    <property type="entry name" value="HTH_LUXR_2"/>
    <property type="match status" value="1"/>
</dbReference>
<dbReference type="EMBL" id="JAPEUL010000007">
    <property type="protein sequence ID" value="MCW4629692.1"/>
    <property type="molecule type" value="Genomic_DNA"/>
</dbReference>
<feature type="modified residue" description="4-aspartylphosphate" evidence="5">
    <location>
        <position position="55"/>
    </location>
</feature>
<sequence>MLPISVAVVDYHPFLRLAVKAVLERYNFVVLAEADNGIDAIQLLKNTSCQLMILDLDIPQMSGLEVIRRVKQRYPDTRILVLTAQDPSMYAVRCIEAGAYGIISKAQPLEELAEAARLVLKGKKVFPQSEFYGEQLAGSESVLLASLSNRELQIVELLCKGHANKDIAETMAISHKTVSTHKTNILAKLNLGSSMELFDFAKRHNLL</sequence>
<feature type="domain" description="Response regulatory" evidence="7">
    <location>
        <begin position="5"/>
        <end position="120"/>
    </location>
</feature>
<evidence type="ECO:0000259" key="6">
    <source>
        <dbReference type="PROSITE" id="PS50043"/>
    </source>
</evidence>
<evidence type="ECO:0000256" key="5">
    <source>
        <dbReference type="PROSITE-ProRule" id="PRU00169"/>
    </source>
</evidence>
<evidence type="ECO:0000259" key="7">
    <source>
        <dbReference type="PROSITE" id="PS50110"/>
    </source>
</evidence>
<dbReference type="PRINTS" id="PR00038">
    <property type="entry name" value="HTHLUXR"/>
</dbReference>
<reference evidence="8" key="1">
    <citation type="submission" date="2022-11" db="EMBL/GenBank/DDBJ databases">
        <title>Marinomonas sp. nov., isolated from marine algae.</title>
        <authorList>
            <person name="Choi D.G."/>
            <person name="Kim J.M."/>
            <person name="Lee J.K."/>
            <person name="Baek J.H."/>
            <person name="Jeon C.O."/>
        </authorList>
    </citation>
    <scope>NUCLEOTIDE SEQUENCE</scope>
    <source>
        <strain evidence="8">KJ51-3</strain>
    </source>
</reference>
<dbReference type="PANTHER" id="PTHR43214:SF41">
    <property type="entry name" value="NITRATE_NITRITE RESPONSE REGULATOR PROTEIN NARP"/>
    <property type="match status" value="1"/>
</dbReference>
<keyword evidence="9" id="KW-1185">Reference proteome</keyword>
<dbReference type="PROSITE" id="PS50110">
    <property type="entry name" value="RESPONSE_REGULATORY"/>
    <property type="match status" value="1"/>
</dbReference>
<keyword evidence="1 5" id="KW-0597">Phosphoprotein</keyword>
<dbReference type="InterPro" id="IPR001789">
    <property type="entry name" value="Sig_transdc_resp-reg_receiver"/>
</dbReference>
<dbReference type="InterPro" id="IPR058245">
    <property type="entry name" value="NreC/VraR/RcsB-like_REC"/>
</dbReference>
<dbReference type="PANTHER" id="PTHR43214">
    <property type="entry name" value="TWO-COMPONENT RESPONSE REGULATOR"/>
    <property type="match status" value="1"/>
</dbReference>
<evidence type="ECO:0000313" key="8">
    <source>
        <dbReference type="EMBL" id="MCW4629692.1"/>
    </source>
</evidence>
<evidence type="ECO:0000256" key="4">
    <source>
        <dbReference type="ARBA" id="ARBA00023163"/>
    </source>
</evidence>
<proteinExistence type="predicted"/>
<protein>
    <submittedName>
        <fullName evidence="8">Response regulator transcription factor</fullName>
    </submittedName>
</protein>
<dbReference type="InterPro" id="IPR000792">
    <property type="entry name" value="Tscrpt_reg_LuxR_C"/>
</dbReference>
<evidence type="ECO:0000313" key="9">
    <source>
        <dbReference type="Proteomes" id="UP001431181"/>
    </source>
</evidence>
<comment type="caution">
    <text evidence="8">The sequence shown here is derived from an EMBL/GenBank/DDBJ whole genome shotgun (WGS) entry which is preliminary data.</text>
</comment>
<name>A0ABT3KGM8_9GAMM</name>